<reference evidence="1" key="1">
    <citation type="submission" date="2014-11" db="EMBL/GenBank/DDBJ databases">
        <authorList>
            <person name="Amaro Gonzalez C."/>
        </authorList>
    </citation>
    <scope>NUCLEOTIDE SEQUENCE</scope>
</reference>
<organism evidence="1">
    <name type="scientific">Anguilla anguilla</name>
    <name type="common">European freshwater eel</name>
    <name type="synonym">Muraena anguilla</name>
    <dbReference type="NCBI Taxonomy" id="7936"/>
    <lineage>
        <taxon>Eukaryota</taxon>
        <taxon>Metazoa</taxon>
        <taxon>Chordata</taxon>
        <taxon>Craniata</taxon>
        <taxon>Vertebrata</taxon>
        <taxon>Euteleostomi</taxon>
        <taxon>Actinopterygii</taxon>
        <taxon>Neopterygii</taxon>
        <taxon>Teleostei</taxon>
        <taxon>Anguilliformes</taxon>
        <taxon>Anguillidae</taxon>
        <taxon>Anguilla</taxon>
    </lineage>
</organism>
<accession>A0A0E9PT07</accession>
<proteinExistence type="predicted"/>
<sequence>MISGGKCN</sequence>
<protein>
    <submittedName>
        <fullName evidence="1">Uncharacterized protein</fullName>
    </submittedName>
</protein>
<dbReference type="EMBL" id="GBXM01100933">
    <property type="protein sequence ID" value="JAH07644.1"/>
    <property type="molecule type" value="Transcribed_RNA"/>
</dbReference>
<reference evidence="1" key="2">
    <citation type="journal article" date="2015" name="Fish Shellfish Immunol.">
        <title>Early steps in the European eel (Anguilla anguilla)-Vibrio vulnificus interaction in the gills: Role of the RtxA13 toxin.</title>
        <authorList>
            <person name="Callol A."/>
            <person name="Pajuelo D."/>
            <person name="Ebbesson L."/>
            <person name="Teles M."/>
            <person name="MacKenzie S."/>
            <person name="Amaro C."/>
        </authorList>
    </citation>
    <scope>NUCLEOTIDE SEQUENCE</scope>
</reference>
<evidence type="ECO:0000313" key="1">
    <source>
        <dbReference type="EMBL" id="JAH07644.1"/>
    </source>
</evidence>
<name>A0A0E9PT07_ANGAN</name>